<organism evidence="1 2">
    <name type="scientific">Streptomyces brasiliensis</name>
    <dbReference type="NCBI Taxonomy" id="1954"/>
    <lineage>
        <taxon>Bacteria</taxon>
        <taxon>Bacillati</taxon>
        <taxon>Actinomycetota</taxon>
        <taxon>Actinomycetes</taxon>
        <taxon>Kitasatosporales</taxon>
        <taxon>Streptomycetaceae</taxon>
        <taxon>Streptomyces</taxon>
    </lineage>
</organism>
<proteinExistence type="predicted"/>
<dbReference type="AlphaFoldDB" id="A0A917P3S8"/>
<protein>
    <submittedName>
        <fullName evidence="1">Uncharacterized protein</fullName>
    </submittedName>
</protein>
<dbReference type="Proteomes" id="UP000657574">
    <property type="component" value="Unassembled WGS sequence"/>
</dbReference>
<comment type="caution">
    <text evidence="1">The sequence shown here is derived from an EMBL/GenBank/DDBJ whole genome shotgun (WGS) entry which is preliminary data.</text>
</comment>
<evidence type="ECO:0000313" key="2">
    <source>
        <dbReference type="Proteomes" id="UP000657574"/>
    </source>
</evidence>
<dbReference type="RefSeq" id="WP_189316438.1">
    <property type="nucleotide sequence ID" value="NZ_BMQA01000059.1"/>
</dbReference>
<reference evidence="1" key="1">
    <citation type="journal article" date="2014" name="Int. J. Syst. Evol. Microbiol.">
        <title>Complete genome sequence of Corynebacterium casei LMG S-19264T (=DSM 44701T), isolated from a smear-ripened cheese.</title>
        <authorList>
            <consortium name="US DOE Joint Genome Institute (JGI-PGF)"/>
            <person name="Walter F."/>
            <person name="Albersmeier A."/>
            <person name="Kalinowski J."/>
            <person name="Ruckert C."/>
        </authorList>
    </citation>
    <scope>NUCLEOTIDE SEQUENCE</scope>
    <source>
        <strain evidence="1">JCM 3086</strain>
    </source>
</reference>
<dbReference type="EMBL" id="BMQA01000059">
    <property type="protein sequence ID" value="GGJ59083.1"/>
    <property type="molecule type" value="Genomic_DNA"/>
</dbReference>
<sequence length="110" mass="11890">MTVQRSFTRRTPSSHLLKIQLEGMEPPAWRRLGVPSGSGDERILCRRLLSDTSHGPCPSDQVAARADHLRRADHPHSCGMLGALADALKPVDKALAKPVRTAAFKAGSAK</sequence>
<evidence type="ECO:0000313" key="1">
    <source>
        <dbReference type="EMBL" id="GGJ59083.1"/>
    </source>
</evidence>
<reference evidence="1" key="2">
    <citation type="submission" date="2020-09" db="EMBL/GenBank/DDBJ databases">
        <authorList>
            <person name="Sun Q."/>
            <person name="Ohkuma M."/>
        </authorList>
    </citation>
    <scope>NUCLEOTIDE SEQUENCE</scope>
    <source>
        <strain evidence="1">JCM 3086</strain>
    </source>
</reference>
<gene>
    <name evidence="1" type="ORF">GCM10010121_082180</name>
</gene>
<accession>A0A917P3S8</accession>
<name>A0A917P3S8_9ACTN</name>
<keyword evidence="2" id="KW-1185">Reference proteome</keyword>